<keyword evidence="3" id="KW-1185">Reference proteome</keyword>
<dbReference type="InterPro" id="IPR036182">
    <property type="entry name" value="PCuAC_sf"/>
</dbReference>
<accession>A0A6P0HI10</accession>
<feature type="compositionally biased region" description="Basic residues" evidence="1">
    <location>
        <begin position="120"/>
        <end position="181"/>
    </location>
</feature>
<proteinExistence type="predicted"/>
<feature type="region of interest" description="Disordered" evidence="1">
    <location>
        <begin position="289"/>
        <end position="316"/>
    </location>
</feature>
<dbReference type="Gene3D" id="2.60.40.1890">
    <property type="entry name" value="PCu(A)C copper chaperone"/>
    <property type="match status" value="1"/>
</dbReference>
<comment type="caution">
    <text evidence="2">The sequence shown here is derived from an EMBL/GenBank/DDBJ whole genome shotgun (WGS) entry which is preliminary data.</text>
</comment>
<feature type="compositionally biased region" description="Basic and acidic residues" evidence="1">
    <location>
        <begin position="456"/>
        <end position="479"/>
    </location>
</feature>
<gene>
    <name evidence="2" type="ORF">G3T38_08125</name>
</gene>
<dbReference type="AlphaFoldDB" id="A0A6P0HI10"/>
<feature type="compositionally biased region" description="Pro residues" evidence="1">
    <location>
        <begin position="223"/>
        <end position="233"/>
    </location>
</feature>
<name>A0A6P0HI10_9ACTN</name>
<dbReference type="InterPro" id="IPR007410">
    <property type="entry name" value="LpqE-like"/>
</dbReference>
<dbReference type="PANTHER" id="PTHR36302">
    <property type="entry name" value="BLR7088 PROTEIN"/>
    <property type="match status" value="1"/>
</dbReference>
<dbReference type="Proteomes" id="UP000468687">
    <property type="component" value="Unassembled WGS sequence"/>
</dbReference>
<feature type="compositionally biased region" description="Acidic residues" evidence="1">
    <location>
        <begin position="441"/>
        <end position="455"/>
    </location>
</feature>
<dbReference type="Pfam" id="PF04314">
    <property type="entry name" value="PCuAC"/>
    <property type="match status" value="1"/>
</dbReference>
<feature type="compositionally biased region" description="Basic residues" evidence="1">
    <location>
        <begin position="72"/>
        <end position="89"/>
    </location>
</feature>
<feature type="compositionally biased region" description="Low complexity" evidence="1">
    <location>
        <begin position="213"/>
        <end position="222"/>
    </location>
</feature>
<protein>
    <submittedName>
        <fullName evidence="2">Copper chaperone PCu(A)C</fullName>
    </submittedName>
</protein>
<evidence type="ECO:0000256" key="1">
    <source>
        <dbReference type="SAM" id="MobiDB-lite"/>
    </source>
</evidence>
<reference evidence="2 3" key="1">
    <citation type="journal article" date="2014" name="Int. J. Syst. Evol. Microbiol.">
        <title>Nocardioides zeae sp. nov., isolated from the stem of Zea mays.</title>
        <authorList>
            <person name="Glaeser S.P."/>
            <person name="McInroy J.A."/>
            <person name="Busse H.J."/>
            <person name="Kampfer P."/>
        </authorList>
    </citation>
    <scope>NUCLEOTIDE SEQUENCE [LARGE SCALE GENOMIC DNA]</scope>
    <source>
        <strain evidence="2 3">JCM 30728</strain>
    </source>
</reference>
<feature type="region of interest" description="Disordered" evidence="1">
    <location>
        <begin position="441"/>
        <end position="479"/>
    </location>
</feature>
<dbReference type="SUPFAM" id="SSF110087">
    <property type="entry name" value="DR1885-like metal-binding protein"/>
    <property type="match status" value="1"/>
</dbReference>
<dbReference type="EMBL" id="JAAGXA010000004">
    <property type="protein sequence ID" value="NEN78241.1"/>
    <property type="molecule type" value="Genomic_DNA"/>
</dbReference>
<evidence type="ECO:0000313" key="2">
    <source>
        <dbReference type="EMBL" id="NEN78241.1"/>
    </source>
</evidence>
<dbReference type="PANTHER" id="PTHR36302:SF1">
    <property type="entry name" value="COPPER CHAPERONE PCU(A)C"/>
    <property type="match status" value="1"/>
</dbReference>
<feature type="region of interest" description="Disordered" evidence="1">
    <location>
        <begin position="1"/>
        <end position="264"/>
    </location>
</feature>
<evidence type="ECO:0000313" key="3">
    <source>
        <dbReference type="Proteomes" id="UP000468687"/>
    </source>
</evidence>
<dbReference type="InterPro" id="IPR058248">
    <property type="entry name" value="Lxx211020-like"/>
</dbReference>
<organism evidence="2 3">
    <name type="scientific">Nocardioides zeae</name>
    <dbReference type="NCBI Taxonomy" id="1457234"/>
    <lineage>
        <taxon>Bacteria</taxon>
        <taxon>Bacillati</taxon>
        <taxon>Actinomycetota</taxon>
        <taxon>Actinomycetes</taxon>
        <taxon>Propionibacteriales</taxon>
        <taxon>Nocardioidaceae</taxon>
        <taxon>Nocardioides</taxon>
    </lineage>
</organism>
<feature type="compositionally biased region" description="Basic residues" evidence="1">
    <location>
        <begin position="101"/>
        <end position="110"/>
    </location>
</feature>
<sequence>MLHSRQPCETPGRGARPPLSAGLTPRPAPPGATGESAVGAGRRHTAGRRPTACPSGGPDARRTDARPPRALRGCRRGRGRRGRPRRRRCVVAPGLAPRDGHRARHARQRPAHPPPDGPRRSGRGRARRTGGVPRRLHAPRARRDPRRRRDGPQPHPRRRGHRHRRARRRACVVARRRRRAHPPPPPYVAPHRPALPRSPALPGRAGGTGAAPGGRAAAYPGSPGAPRPRPPGLSVPGRQVTPRPSPARSARPSPGEPSVKLNQTPTLRARTALVGGAAAVALLLSACGSDSSDDATGSSADASDTSDATDGTDAEAAALSVTDPWIKATDDDMTAMFGTIVNDTDADITVVGASSDAAGTVELHEVVTGDGGAMVMQPKEGGFTVPAGGTHELEAGGDHVMLMDLTGPLEAGQDVTVTLELADGSTQDVTAVVKPFTGADEEYAGGMDMGDEDMEHGDTDHGDHGDHDDMDHGDHSEDQ</sequence>